<evidence type="ECO:0000313" key="3">
    <source>
        <dbReference type="Proteomes" id="UP001054837"/>
    </source>
</evidence>
<sequence>MVDMQVSGRFKYWTLLLQQTNQENSDLSKREGGMEVGGRAGAKGAPLEKSERGVAGDEQKGAFEETGRISLLFRRAT</sequence>
<organism evidence="2 3">
    <name type="scientific">Caerostris darwini</name>
    <dbReference type="NCBI Taxonomy" id="1538125"/>
    <lineage>
        <taxon>Eukaryota</taxon>
        <taxon>Metazoa</taxon>
        <taxon>Ecdysozoa</taxon>
        <taxon>Arthropoda</taxon>
        <taxon>Chelicerata</taxon>
        <taxon>Arachnida</taxon>
        <taxon>Araneae</taxon>
        <taxon>Araneomorphae</taxon>
        <taxon>Entelegynae</taxon>
        <taxon>Araneoidea</taxon>
        <taxon>Araneidae</taxon>
        <taxon>Caerostris</taxon>
    </lineage>
</organism>
<evidence type="ECO:0000256" key="1">
    <source>
        <dbReference type="SAM" id="MobiDB-lite"/>
    </source>
</evidence>
<dbReference type="EMBL" id="BPLQ01009666">
    <property type="protein sequence ID" value="GIY45840.1"/>
    <property type="molecule type" value="Genomic_DNA"/>
</dbReference>
<protein>
    <submittedName>
        <fullName evidence="2">Uncharacterized protein</fullName>
    </submittedName>
</protein>
<gene>
    <name evidence="2" type="ORF">CDAR_423351</name>
</gene>
<keyword evidence="3" id="KW-1185">Reference proteome</keyword>
<accession>A0AAV4THN6</accession>
<dbReference type="AlphaFoldDB" id="A0AAV4THN6"/>
<proteinExistence type="predicted"/>
<comment type="caution">
    <text evidence="2">The sequence shown here is derived from an EMBL/GenBank/DDBJ whole genome shotgun (WGS) entry which is preliminary data.</text>
</comment>
<feature type="region of interest" description="Disordered" evidence="1">
    <location>
        <begin position="22"/>
        <end position="60"/>
    </location>
</feature>
<evidence type="ECO:0000313" key="2">
    <source>
        <dbReference type="EMBL" id="GIY45840.1"/>
    </source>
</evidence>
<reference evidence="2 3" key="1">
    <citation type="submission" date="2021-06" db="EMBL/GenBank/DDBJ databases">
        <title>Caerostris darwini draft genome.</title>
        <authorList>
            <person name="Kono N."/>
            <person name="Arakawa K."/>
        </authorList>
    </citation>
    <scope>NUCLEOTIDE SEQUENCE [LARGE SCALE GENOMIC DNA]</scope>
</reference>
<name>A0AAV4THN6_9ARAC</name>
<feature type="compositionally biased region" description="Basic and acidic residues" evidence="1">
    <location>
        <begin position="46"/>
        <end position="60"/>
    </location>
</feature>
<dbReference type="Proteomes" id="UP001054837">
    <property type="component" value="Unassembled WGS sequence"/>
</dbReference>